<feature type="transmembrane region" description="Helical" evidence="1">
    <location>
        <begin position="67"/>
        <end position="88"/>
    </location>
</feature>
<evidence type="ECO:0000256" key="1">
    <source>
        <dbReference type="SAM" id="Phobius"/>
    </source>
</evidence>
<keyword evidence="1" id="KW-1133">Transmembrane helix</keyword>
<keyword evidence="1" id="KW-0472">Membrane</keyword>
<feature type="transmembrane region" description="Helical" evidence="1">
    <location>
        <begin position="94"/>
        <end position="113"/>
    </location>
</feature>
<dbReference type="OrthoDB" id="7744460at2"/>
<name>A0A2Y9C0T3_9RHOB</name>
<protein>
    <submittedName>
        <fullName evidence="3">Uncharacterized protein</fullName>
    </submittedName>
</protein>
<keyword evidence="1" id="KW-0812">Transmembrane</keyword>
<feature type="transmembrane region" description="Helical" evidence="1">
    <location>
        <begin position="34"/>
        <end position="55"/>
    </location>
</feature>
<dbReference type="EMBL" id="QGDJ01000005">
    <property type="protein sequence ID" value="PWJ18297.1"/>
    <property type="molecule type" value="Genomic_DNA"/>
</dbReference>
<reference evidence="3 5" key="1">
    <citation type="submission" date="2016-10" db="EMBL/GenBank/DDBJ databases">
        <authorList>
            <person name="Cai Z."/>
        </authorList>
    </citation>
    <scope>NUCLEOTIDE SEQUENCE [LARGE SCALE GENOMIC DNA]</scope>
    <source>
        <strain evidence="3 5">DSM 25227</strain>
    </source>
</reference>
<accession>A0A2Y9C0T3</accession>
<sequence>MARGPEALRPAVMALHWATLPAIVAWLAAGLPGWLVALHAFAWTGASVVWGLRGGPSPALTGTLRRAAWLTHPVLLAIYTGGALLAALDAALARPLLLATLGLGALHGTFNLWRSSVLGDGSLRRMLPKAMH</sequence>
<proteinExistence type="predicted"/>
<dbReference type="EMBL" id="UETC01000005">
    <property type="protein sequence ID" value="SSA46822.1"/>
    <property type="molecule type" value="Genomic_DNA"/>
</dbReference>
<evidence type="ECO:0000313" key="2">
    <source>
        <dbReference type="EMBL" id="PWJ18297.1"/>
    </source>
</evidence>
<evidence type="ECO:0000313" key="4">
    <source>
        <dbReference type="Proteomes" id="UP000245839"/>
    </source>
</evidence>
<dbReference type="Proteomes" id="UP000245839">
    <property type="component" value="Unassembled WGS sequence"/>
</dbReference>
<reference evidence="2 4" key="2">
    <citation type="submission" date="2018-03" db="EMBL/GenBank/DDBJ databases">
        <title>Genomic Encyclopedia of Archaeal and Bacterial Type Strains, Phase II (KMG-II): from individual species to whole genera.</title>
        <authorList>
            <person name="Goeker M."/>
        </authorList>
    </citation>
    <scope>NUCLEOTIDE SEQUENCE [LARGE SCALE GENOMIC DNA]</scope>
    <source>
        <strain evidence="2 4">DSM 25227</strain>
    </source>
</reference>
<evidence type="ECO:0000313" key="5">
    <source>
        <dbReference type="Proteomes" id="UP000251571"/>
    </source>
</evidence>
<dbReference type="Proteomes" id="UP000251571">
    <property type="component" value="Unassembled WGS sequence"/>
</dbReference>
<dbReference type="AlphaFoldDB" id="A0A2Y9C0T3"/>
<organism evidence="3 5">
    <name type="scientific">Jannaschia seohaensis</name>
    <dbReference type="NCBI Taxonomy" id="475081"/>
    <lineage>
        <taxon>Bacteria</taxon>
        <taxon>Pseudomonadati</taxon>
        <taxon>Pseudomonadota</taxon>
        <taxon>Alphaproteobacteria</taxon>
        <taxon>Rhodobacterales</taxon>
        <taxon>Roseobacteraceae</taxon>
        <taxon>Jannaschia</taxon>
    </lineage>
</organism>
<gene>
    <name evidence="2" type="ORF">BCF38_105285</name>
    <name evidence="3" type="ORF">SAMN05421539_105285</name>
</gene>
<dbReference type="RefSeq" id="WP_109564759.1">
    <property type="nucleotide sequence ID" value="NZ_QGDJ01000005.1"/>
</dbReference>
<evidence type="ECO:0000313" key="3">
    <source>
        <dbReference type="EMBL" id="SSA46822.1"/>
    </source>
</evidence>
<keyword evidence="4" id="KW-1185">Reference proteome</keyword>
<feature type="transmembrane region" description="Helical" evidence="1">
    <location>
        <begin position="7"/>
        <end position="28"/>
    </location>
</feature>